<keyword evidence="3" id="KW-1185">Reference proteome</keyword>
<dbReference type="Proteomes" id="UP001152024">
    <property type="component" value="Unassembled WGS sequence"/>
</dbReference>
<dbReference type="CDD" id="cd02440">
    <property type="entry name" value="AdoMet_MTases"/>
    <property type="match status" value="1"/>
</dbReference>
<dbReference type="SUPFAM" id="SSF53335">
    <property type="entry name" value="S-adenosyl-L-methionine-dependent methyltransferases"/>
    <property type="match status" value="1"/>
</dbReference>
<reference evidence="2" key="1">
    <citation type="submission" date="2022-09" db="EMBL/GenBank/DDBJ databases">
        <title>Fusarium specimens isolated from Avocado Roots.</title>
        <authorList>
            <person name="Stajich J."/>
            <person name="Roper C."/>
            <person name="Heimlech-Rivalta G."/>
        </authorList>
    </citation>
    <scope>NUCLEOTIDE SEQUENCE</scope>
    <source>
        <strain evidence="2">CF00095</strain>
    </source>
</reference>
<protein>
    <recommendedName>
        <fullName evidence="1">Methyltransferase type 11 domain-containing protein</fullName>
    </recommendedName>
</protein>
<gene>
    <name evidence="2" type="ORF">NW768_011929</name>
</gene>
<dbReference type="InterPro" id="IPR029063">
    <property type="entry name" value="SAM-dependent_MTases_sf"/>
</dbReference>
<dbReference type="InterPro" id="IPR013216">
    <property type="entry name" value="Methyltransf_11"/>
</dbReference>
<evidence type="ECO:0000259" key="1">
    <source>
        <dbReference type="Pfam" id="PF08241"/>
    </source>
</evidence>
<feature type="domain" description="Methyltransferase type 11" evidence="1">
    <location>
        <begin position="47"/>
        <end position="147"/>
    </location>
</feature>
<dbReference type="Pfam" id="PF08241">
    <property type="entry name" value="Methyltransf_11"/>
    <property type="match status" value="1"/>
</dbReference>
<sequence>MSLALETKHMSQWKTEDSAELGGSGNDFVNFSLNLIAPIKPTDLIHDNGCGFGLVSKAIIARASPSARGFRIQATDDNPQFVMCCEEEAKRNKWPLEAHIMDARDLDFSDNHFSHSFSNWPFQSAQATKFALEEVYRTLKPGGIAIVSSFEGAASTSSVQDRSSQEEQMKDALVEAGFNPDKTLLYHNDEAVRVAIATKDYS</sequence>
<comment type="caution">
    <text evidence="2">The sequence shown here is derived from an EMBL/GenBank/DDBJ whole genome shotgun (WGS) entry which is preliminary data.</text>
</comment>
<dbReference type="Gene3D" id="3.40.50.150">
    <property type="entry name" value="Vaccinia Virus protein VP39"/>
    <property type="match status" value="1"/>
</dbReference>
<proteinExistence type="predicted"/>
<evidence type="ECO:0000313" key="2">
    <source>
        <dbReference type="EMBL" id="KAJ4111351.1"/>
    </source>
</evidence>
<name>A0ABQ8QWF6_FUSEQ</name>
<dbReference type="EMBL" id="JAOQBH010000034">
    <property type="protein sequence ID" value="KAJ4111351.1"/>
    <property type="molecule type" value="Genomic_DNA"/>
</dbReference>
<organism evidence="2 3">
    <name type="scientific">Fusarium equiseti</name>
    <name type="common">Fusarium scirpi</name>
    <dbReference type="NCBI Taxonomy" id="61235"/>
    <lineage>
        <taxon>Eukaryota</taxon>
        <taxon>Fungi</taxon>
        <taxon>Dikarya</taxon>
        <taxon>Ascomycota</taxon>
        <taxon>Pezizomycotina</taxon>
        <taxon>Sordariomycetes</taxon>
        <taxon>Hypocreomycetidae</taxon>
        <taxon>Hypocreales</taxon>
        <taxon>Nectriaceae</taxon>
        <taxon>Fusarium</taxon>
        <taxon>Fusarium incarnatum-equiseti species complex</taxon>
    </lineage>
</organism>
<evidence type="ECO:0000313" key="3">
    <source>
        <dbReference type="Proteomes" id="UP001152024"/>
    </source>
</evidence>
<accession>A0ABQ8QWF6</accession>